<keyword evidence="2" id="KW-1185">Reference proteome</keyword>
<evidence type="ECO:0000313" key="1">
    <source>
        <dbReference type="EMBL" id="QTF09268.1"/>
    </source>
</evidence>
<organism evidence="1 2">
    <name type="scientific">Brenneria izadpanahii</name>
    <dbReference type="NCBI Taxonomy" id="2722756"/>
    <lineage>
        <taxon>Bacteria</taxon>
        <taxon>Pseudomonadati</taxon>
        <taxon>Pseudomonadota</taxon>
        <taxon>Gammaproteobacteria</taxon>
        <taxon>Enterobacterales</taxon>
        <taxon>Pectobacteriaceae</taxon>
        <taxon>Brenneria</taxon>
    </lineage>
</organism>
<name>A0ABX7UU10_9GAMM</name>
<dbReference type="Proteomes" id="UP000671960">
    <property type="component" value="Chromosome"/>
</dbReference>
<accession>A0ABX7UU10</accession>
<proteinExistence type="predicted"/>
<evidence type="ECO:0000313" key="2">
    <source>
        <dbReference type="Proteomes" id="UP000671960"/>
    </source>
</evidence>
<reference evidence="1 2" key="1">
    <citation type="submission" date="2020-03" db="EMBL/GenBank/DDBJ databases">
        <authorList>
            <person name="Bakhshi Ganjeh M."/>
        </authorList>
    </citation>
    <scope>NUCLEOTIDE SEQUENCE [LARGE SCALE GENOMIC DNA]</scope>
    <source>
        <strain evidence="2">Iran 50</strain>
    </source>
</reference>
<dbReference type="GO" id="GO:0016740">
    <property type="term" value="F:transferase activity"/>
    <property type="evidence" value="ECO:0007669"/>
    <property type="project" value="UniProtKB-KW"/>
</dbReference>
<dbReference type="InterPro" id="IPR029044">
    <property type="entry name" value="Nucleotide-diphossugar_trans"/>
</dbReference>
<dbReference type="EMBL" id="CP050854">
    <property type="protein sequence ID" value="QTF09268.1"/>
    <property type="molecule type" value="Genomic_DNA"/>
</dbReference>
<gene>
    <name evidence="1" type="ORF">HC231_16185</name>
</gene>
<sequence>MKFPGDNVTKVNFANVILVIIYNKSLCDSKTLDTISNYNFPNSKLVIHNNGPEEVIRMSPLWGKLNKCFYSQVELINCLYNKPLSIIYNDIFVKYQACNFVILDDDTEISESFVYAMKNNNVDLELPKIKSSDDESIYYPICDGIVTNESVDLDPRKVLSIGSGLIINQTLVDKFKTNNLKLFDESYALYGVDFSLFRRIYKIVDLGEVVKIRSSCFLRHSLSRLDMNENRDSFRARERALDLAISTRRYPTMNLYYMFLRKIVGESIKMRYGNVYCMIKAYILGMHPRCSK</sequence>
<protein>
    <submittedName>
        <fullName evidence="1">Glycosyl transferase</fullName>
    </submittedName>
</protein>
<keyword evidence="1" id="KW-0808">Transferase</keyword>
<dbReference type="SUPFAM" id="SSF53448">
    <property type="entry name" value="Nucleotide-diphospho-sugar transferases"/>
    <property type="match status" value="1"/>
</dbReference>